<proteinExistence type="predicted"/>
<sequence>MGSGRRRRSAILCRRRSTSKVAIAVHPSPTYRRPSWSPPLALFPASIPAISGDKTNIVGCARAWCTFLLLGATSDSPPFAADVDVKPAGR</sequence>
<dbReference type="Gramene" id="OBART02G15560.2">
    <property type="protein sequence ID" value="OBART02G15560.2"/>
    <property type="gene ID" value="OBART02G15560"/>
</dbReference>
<evidence type="ECO:0000313" key="1">
    <source>
        <dbReference type="EnsemblPlants" id="OBART02G15560.2"/>
    </source>
</evidence>
<reference evidence="1" key="1">
    <citation type="journal article" date="2009" name="Rice">
        <title>De Novo Next Generation Sequencing of Plant Genomes.</title>
        <authorList>
            <person name="Rounsley S."/>
            <person name="Marri P.R."/>
            <person name="Yu Y."/>
            <person name="He R."/>
            <person name="Sisneros N."/>
            <person name="Goicoechea J.L."/>
            <person name="Lee S.J."/>
            <person name="Angelova A."/>
            <person name="Kudrna D."/>
            <person name="Luo M."/>
            <person name="Affourtit J."/>
            <person name="Desany B."/>
            <person name="Knight J."/>
            <person name="Niazi F."/>
            <person name="Egholm M."/>
            <person name="Wing R.A."/>
        </authorList>
    </citation>
    <scope>NUCLEOTIDE SEQUENCE [LARGE SCALE GENOMIC DNA]</scope>
    <source>
        <strain evidence="1">cv. IRGC 105608</strain>
    </source>
</reference>
<dbReference type="EnsemblPlants" id="OBART02G15560.2">
    <property type="protein sequence ID" value="OBART02G15560.2"/>
    <property type="gene ID" value="OBART02G15560"/>
</dbReference>
<protein>
    <submittedName>
        <fullName evidence="1">Uncharacterized protein</fullName>
    </submittedName>
</protein>
<accession>A0A0D3F4T3</accession>
<dbReference type="Proteomes" id="UP000026960">
    <property type="component" value="Chromosome 2"/>
</dbReference>
<dbReference type="HOGENOM" id="CLU_170649_0_0_1"/>
<organism evidence="1">
    <name type="scientific">Oryza barthii</name>
    <dbReference type="NCBI Taxonomy" id="65489"/>
    <lineage>
        <taxon>Eukaryota</taxon>
        <taxon>Viridiplantae</taxon>
        <taxon>Streptophyta</taxon>
        <taxon>Embryophyta</taxon>
        <taxon>Tracheophyta</taxon>
        <taxon>Spermatophyta</taxon>
        <taxon>Magnoliopsida</taxon>
        <taxon>Liliopsida</taxon>
        <taxon>Poales</taxon>
        <taxon>Poaceae</taxon>
        <taxon>BOP clade</taxon>
        <taxon>Oryzoideae</taxon>
        <taxon>Oryzeae</taxon>
        <taxon>Oryzinae</taxon>
        <taxon>Oryza</taxon>
    </lineage>
</organism>
<keyword evidence="2" id="KW-1185">Reference proteome</keyword>
<evidence type="ECO:0000313" key="2">
    <source>
        <dbReference type="Proteomes" id="UP000026960"/>
    </source>
</evidence>
<reference evidence="1" key="2">
    <citation type="submission" date="2015-03" db="UniProtKB">
        <authorList>
            <consortium name="EnsemblPlants"/>
        </authorList>
    </citation>
    <scope>IDENTIFICATION</scope>
</reference>
<name>A0A0D3F4T3_9ORYZ</name>
<dbReference type="AlphaFoldDB" id="A0A0D3F4T3"/>